<accession>A0A517LP41</accession>
<protein>
    <submittedName>
        <fullName evidence="2">Uncharacterized protein</fullName>
    </submittedName>
</protein>
<proteinExistence type="predicted"/>
<gene>
    <name evidence="2" type="ORF">FKW77_006452</name>
</gene>
<feature type="region of interest" description="Disordered" evidence="1">
    <location>
        <begin position="86"/>
        <end position="105"/>
    </location>
</feature>
<reference evidence="2 3" key="1">
    <citation type="submission" date="2019-07" db="EMBL/GenBank/DDBJ databases">
        <title>Finished genome of Venturia effusa.</title>
        <authorList>
            <person name="Young C.A."/>
            <person name="Cox M.P."/>
            <person name="Ganley A.R.D."/>
            <person name="David W.J."/>
        </authorList>
    </citation>
    <scope>NUCLEOTIDE SEQUENCE [LARGE SCALE GENOMIC DNA]</scope>
    <source>
        <strain evidence="3">albino</strain>
    </source>
</reference>
<feature type="region of interest" description="Disordered" evidence="1">
    <location>
        <begin position="1"/>
        <end position="48"/>
    </location>
</feature>
<dbReference type="AlphaFoldDB" id="A0A517LP41"/>
<name>A0A517LP41_9PEZI</name>
<dbReference type="OrthoDB" id="3923444at2759"/>
<keyword evidence="3" id="KW-1185">Reference proteome</keyword>
<feature type="compositionally biased region" description="Polar residues" evidence="1">
    <location>
        <begin position="20"/>
        <end position="44"/>
    </location>
</feature>
<dbReference type="Proteomes" id="UP000316270">
    <property type="component" value="Chromosome 17"/>
</dbReference>
<evidence type="ECO:0000313" key="3">
    <source>
        <dbReference type="Proteomes" id="UP000316270"/>
    </source>
</evidence>
<evidence type="ECO:0000313" key="2">
    <source>
        <dbReference type="EMBL" id="QDS77418.1"/>
    </source>
</evidence>
<evidence type="ECO:0000256" key="1">
    <source>
        <dbReference type="SAM" id="MobiDB-lite"/>
    </source>
</evidence>
<dbReference type="EMBL" id="CP042201">
    <property type="protein sequence ID" value="QDS77418.1"/>
    <property type="molecule type" value="Genomic_DNA"/>
</dbReference>
<sequence>MDRRNPFHRQPFQASGHHTGLNQPVNPSADRQPTNNPFDRNTNNRFDHQPRAHYRPAFECGQNQAVQFSVAHHPYIELQSPINRQGSNDAQFQASPQRPTHSRRSTNFQTPISQYYAGNQGYIPQQQETHAYTMSQQQIPFGRQTSHAESNYLPTDKEIFEAERPPSTWQGPVHPRNPLPFPVPPMRDYQTFNDPFHKFLIRGSRPQLIERLNTIAAADATTRGYFSDTGLVGIDSIDRDFCAAEYILFYCDRLVEPSTFQRQRIFPSTFGIMGEDMRDGRWHVRCWIQPSDRVSREIQLMVRENLVVRLGVVAKQATTGDRGGLSGRMAMQEHEMIWSLVRGWDREVRRMWFERFQAGGGASVDEYGVRGALIR</sequence>
<organism evidence="2 3">
    <name type="scientific">Venturia effusa</name>
    <dbReference type="NCBI Taxonomy" id="50376"/>
    <lineage>
        <taxon>Eukaryota</taxon>
        <taxon>Fungi</taxon>
        <taxon>Dikarya</taxon>
        <taxon>Ascomycota</taxon>
        <taxon>Pezizomycotina</taxon>
        <taxon>Dothideomycetes</taxon>
        <taxon>Pleosporomycetidae</taxon>
        <taxon>Venturiales</taxon>
        <taxon>Venturiaceae</taxon>
        <taxon>Venturia</taxon>
    </lineage>
</organism>